<dbReference type="AlphaFoldDB" id="A0A367KQS1"/>
<dbReference type="PROSITE" id="PS50181">
    <property type="entry name" value="FBOX"/>
    <property type="match status" value="1"/>
</dbReference>
<dbReference type="InterPro" id="IPR001810">
    <property type="entry name" value="F-box_dom"/>
</dbReference>
<dbReference type="SUPFAM" id="SSF81383">
    <property type="entry name" value="F-box domain"/>
    <property type="match status" value="1"/>
</dbReference>
<sequence>MNSLLLPSEIISHIFGYLTIKDLARVECTCKKLQSFSLSEMGRRIMKDQDTWGILIHLGEIKAQPIRFDAVKKQAYFSILMDPVNIKTMFDHNRPVHCSLIRKDDPEFDTKSEFIMTVEKGMAEGKKIQMDVQNELCKVQAELTRLPTPPPSPQLDQQAHYFKQPIDLVTPLAPAPLAYTLQITELCLPLSTLA</sequence>
<gene>
    <name evidence="2" type="ORF">CU098_013083</name>
</gene>
<reference evidence="2 3" key="1">
    <citation type="journal article" date="2018" name="G3 (Bethesda)">
        <title>Phylogenetic and Phylogenomic Definition of Rhizopus Species.</title>
        <authorList>
            <person name="Gryganskyi A.P."/>
            <person name="Golan J."/>
            <person name="Dolatabadi S."/>
            <person name="Mondo S."/>
            <person name="Robb S."/>
            <person name="Idnurm A."/>
            <person name="Muszewska A."/>
            <person name="Steczkiewicz K."/>
            <person name="Masonjones S."/>
            <person name="Liao H.L."/>
            <person name="Gajdeczka M.T."/>
            <person name="Anike F."/>
            <person name="Vuek A."/>
            <person name="Anishchenko I.M."/>
            <person name="Voigt K."/>
            <person name="de Hoog G.S."/>
            <person name="Smith M.E."/>
            <person name="Heitman J."/>
            <person name="Vilgalys R."/>
            <person name="Stajich J.E."/>
        </authorList>
    </citation>
    <scope>NUCLEOTIDE SEQUENCE [LARGE SCALE GENOMIC DNA]</scope>
    <source>
        <strain evidence="2 3">LSU 92-RS-03</strain>
    </source>
</reference>
<dbReference type="Pfam" id="PF12937">
    <property type="entry name" value="F-box-like"/>
    <property type="match status" value="1"/>
</dbReference>
<evidence type="ECO:0000313" key="2">
    <source>
        <dbReference type="EMBL" id="RCI04548.1"/>
    </source>
</evidence>
<dbReference type="CDD" id="cd09917">
    <property type="entry name" value="F-box_SF"/>
    <property type="match status" value="1"/>
</dbReference>
<dbReference type="SMART" id="SM00256">
    <property type="entry name" value="FBOX"/>
    <property type="match status" value="1"/>
</dbReference>
<dbReference type="InterPro" id="IPR036047">
    <property type="entry name" value="F-box-like_dom_sf"/>
</dbReference>
<feature type="domain" description="F-box" evidence="1">
    <location>
        <begin position="1"/>
        <end position="55"/>
    </location>
</feature>
<comment type="caution">
    <text evidence="2">The sequence shown here is derived from an EMBL/GenBank/DDBJ whole genome shotgun (WGS) entry which is preliminary data.</text>
</comment>
<keyword evidence="3" id="KW-1185">Reference proteome</keyword>
<dbReference type="OrthoDB" id="2153609at2759"/>
<evidence type="ECO:0000313" key="3">
    <source>
        <dbReference type="Proteomes" id="UP000253551"/>
    </source>
</evidence>
<organism evidence="2 3">
    <name type="scientific">Rhizopus stolonifer</name>
    <name type="common">Rhizopus nigricans</name>
    <dbReference type="NCBI Taxonomy" id="4846"/>
    <lineage>
        <taxon>Eukaryota</taxon>
        <taxon>Fungi</taxon>
        <taxon>Fungi incertae sedis</taxon>
        <taxon>Mucoromycota</taxon>
        <taxon>Mucoromycotina</taxon>
        <taxon>Mucoromycetes</taxon>
        <taxon>Mucorales</taxon>
        <taxon>Mucorineae</taxon>
        <taxon>Rhizopodaceae</taxon>
        <taxon>Rhizopus</taxon>
    </lineage>
</organism>
<dbReference type="Gene3D" id="1.20.1280.50">
    <property type="match status" value="1"/>
</dbReference>
<protein>
    <recommendedName>
        <fullName evidence="1">F-box domain-containing protein</fullName>
    </recommendedName>
</protein>
<evidence type="ECO:0000259" key="1">
    <source>
        <dbReference type="PROSITE" id="PS50181"/>
    </source>
</evidence>
<proteinExistence type="predicted"/>
<name>A0A367KQS1_RHIST</name>
<dbReference type="EMBL" id="PJQM01000650">
    <property type="protein sequence ID" value="RCI04548.1"/>
    <property type="molecule type" value="Genomic_DNA"/>
</dbReference>
<dbReference type="Proteomes" id="UP000253551">
    <property type="component" value="Unassembled WGS sequence"/>
</dbReference>
<accession>A0A367KQS1</accession>